<dbReference type="EMBL" id="JFZT01000020">
    <property type="protein sequence ID" value="EZQ10687.1"/>
    <property type="molecule type" value="Genomic_DNA"/>
</dbReference>
<dbReference type="InterPro" id="IPR027417">
    <property type="entry name" value="P-loop_NTPase"/>
</dbReference>
<keyword evidence="3" id="KW-1185">Reference proteome</keyword>
<dbReference type="InterPro" id="IPR002586">
    <property type="entry name" value="CobQ/CobB/MinD/ParA_Nub-bd_dom"/>
</dbReference>
<accession>A0A031LQN7</accession>
<dbReference type="SUPFAM" id="SSF52540">
    <property type="entry name" value="P-loop containing nucleoside triphosphate hydrolases"/>
    <property type="match status" value="1"/>
</dbReference>
<proteinExistence type="predicted"/>
<evidence type="ECO:0000313" key="3">
    <source>
        <dbReference type="Proteomes" id="UP000024332"/>
    </source>
</evidence>
<reference evidence="2 3" key="1">
    <citation type="submission" date="2014-03" db="EMBL/GenBank/DDBJ databases">
        <title>Draft genome sequence of the novel thermoacidophilic archaea Acidianus copahuensis ALE1 strain, isolated from Copahue volcanic area in Neuquen Argentina.</title>
        <authorList>
            <person name="Urbieta M.S."/>
            <person name="Rascovan N."/>
            <person name="Castro C."/>
            <person name="Revale S."/>
            <person name="Giaveno M.A."/>
            <person name="Vazquez M.P."/>
            <person name="Donati E.R."/>
        </authorList>
    </citation>
    <scope>NUCLEOTIDE SEQUENCE [LARGE SCALE GENOMIC DNA]</scope>
    <source>
        <strain evidence="2 3">ALE1</strain>
    </source>
</reference>
<comment type="caution">
    <text evidence="2">The sequence shown here is derived from an EMBL/GenBank/DDBJ whole genome shotgun (WGS) entry which is preliminary data.</text>
</comment>
<dbReference type="Proteomes" id="UP000024332">
    <property type="component" value="Unassembled WGS sequence"/>
</dbReference>
<name>A0A031LQN7_9CREN</name>
<gene>
    <name evidence="2" type="ORF">CM19_03515</name>
</gene>
<dbReference type="STRING" id="1160895.CM19_03515"/>
<dbReference type="Pfam" id="PF01656">
    <property type="entry name" value="CbiA"/>
    <property type="match status" value="1"/>
</dbReference>
<dbReference type="RefSeq" id="WP_048099016.1">
    <property type="nucleotide sequence ID" value="NZ_JFZT01000020.1"/>
</dbReference>
<dbReference type="Gene3D" id="3.40.50.300">
    <property type="entry name" value="P-loop containing nucleotide triphosphate hydrolases"/>
    <property type="match status" value="1"/>
</dbReference>
<dbReference type="OrthoDB" id="36110at2157"/>
<dbReference type="AlphaFoldDB" id="A0A031LQN7"/>
<sequence>MLRFSVIGVKGGVGKSTIAYYLSSELSKSYKVLIVDRDYNSTISRSFGLRNGLVNYVAEGVEGDFMTERGNLRILSLSNFQPSRIPTPREISKYYREALRDVDVVVTDNPPTFNDDICNLEMRAYWDILGEFNCSGIPVTTPGLSLQITLSSLNYFPEVVNRIVPNPYITSPALVINMVREDVKVEGWPEDKIVKIPFNKDILFKGFMNVPPPSEINRLVEKISFLLERKNSIKT</sequence>
<evidence type="ECO:0000259" key="1">
    <source>
        <dbReference type="Pfam" id="PF01656"/>
    </source>
</evidence>
<protein>
    <submittedName>
        <fullName evidence="2">Chromosome partitioning protein ParA</fullName>
    </submittedName>
</protein>
<feature type="domain" description="CobQ/CobB/MinD/ParA nucleotide binding" evidence="1">
    <location>
        <begin position="5"/>
        <end position="182"/>
    </location>
</feature>
<organism evidence="2 3">
    <name type="scientific">Candidatus Acidianus copahuensis</name>
    <dbReference type="NCBI Taxonomy" id="1160895"/>
    <lineage>
        <taxon>Archaea</taxon>
        <taxon>Thermoproteota</taxon>
        <taxon>Thermoprotei</taxon>
        <taxon>Sulfolobales</taxon>
        <taxon>Sulfolobaceae</taxon>
        <taxon>Acidianus</taxon>
    </lineage>
</organism>
<evidence type="ECO:0000313" key="2">
    <source>
        <dbReference type="EMBL" id="EZQ10687.1"/>
    </source>
</evidence>